<reference evidence="2" key="1">
    <citation type="submission" date="2016-06" db="EMBL/GenBank/DDBJ databases">
        <title>Parallel loss of symbiosis genes in relatives of nitrogen-fixing non-legume Parasponia.</title>
        <authorList>
            <person name="Van Velzen R."/>
            <person name="Holmer R."/>
            <person name="Bu F."/>
            <person name="Rutten L."/>
            <person name="Van Zeijl A."/>
            <person name="Liu W."/>
            <person name="Santuari L."/>
            <person name="Cao Q."/>
            <person name="Sharma T."/>
            <person name="Shen D."/>
            <person name="Roswanjaya Y."/>
            <person name="Wardhani T."/>
            <person name="Kalhor M.S."/>
            <person name="Jansen J."/>
            <person name="Van den Hoogen J."/>
            <person name="Gungor B."/>
            <person name="Hartog M."/>
            <person name="Hontelez J."/>
            <person name="Verver J."/>
            <person name="Yang W.-C."/>
            <person name="Schijlen E."/>
            <person name="Repin R."/>
            <person name="Schilthuizen M."/>
            <person name="Schranz E."/>
            <person name="Heidstra R."/>
            <person name="Miyata K."/>
            <person name="Fedorova E."/>
            <person name="Kohlen W."/>
            <person name="Bisseling T."/>
            <person name="Smit S."/>
            <person name="Geurts R."/>
        </authorList>
    </citation>
    <scope>NUCLEOTIDE SEQUENCE [LARGE SCALE GENOMIC DNA]</scope>
    <source>
        <strain evidence="2">cv. WU1-14</strain>
    </source>
</reference>
<sequence length="119" mass="12954">MPYIVGPVPEPYATGEATRIARDLTISYWTVQDGPAQPNPNLDSWGSEASRVCYLGTVALISIVGRVGSPKGLQTEYNGKQPTAPNPDRVFNAILGRCVHQGKAVLTERRFTQILLLTD</sequence>
<protein>
    <submittedName>
        <fullName evidence="1">Uncharacterized protein</fullName>
    </submittedName>
</protein>
<proteinExistence type="predicted"/>
<dbReference type="EMBL" id="JXTB01000160">
    <property type="protein sequence ID" value="PON57328.1"/>
    <property type="molecule type" value="Genomic_DNA"/>
</dbReference>
<gene>
    <name evidence="1" type="ORF">PanWU01x14_174450</name>
</gene>
<name>A0A2P5C8F1_PARAD</name>
<comment type="caution">
    <text evidence="1">The sequence shown here is derived from an EMBL/GenBank/DDBJ whole genome shotgun (WGS) entry which is preliminary data.</text>
</comment>
<dbReference type="Proteomes" id="UP000237105">
    <property type="component" value="Unassembled WGS sequence"/>
</dbReference>
<organism evidence="1 2">
    <name type="scientific">Parasponia andersonii</name>
    <name type="common">Sponia andersonii</name>
    <dbReference type="NCBI Taxonomy" id="3476"/>
    <lineage>
        <taxon>Eukaryota</taxon>
        <taxon>Viridiplantae</taxon>
        <taxon>Streptophyta</taxon>
        <taxon>Embryophyta</taxon>
        <taxon>Tracheophyta</taxon>
        <taxon>Spermatophyta</taxon>
        <taxon>Magnoliopsida</taxon>
        <taxon>eudicotyledons</taxon>
        <taxon>Gunneridae</taxon>
        <taxon>Pentapetalae</taxon>
        <taxon>rosids</taxon>
        <taxon>fabids</taxon>
        <taxon>Rosales</taxon>
        <taxon>Cannabaceae</taxon>
        <taxon>Parasponia</taxon>
    </lineage>
</organism>
<keyword evidence="2" id="KW-1185">Reference proteome</keyword>
<accession>A0A2P5C8F1</accession>
<evidence type="ECO:0000313" key="2">
    <source>
        <dbReference type="Proteomes" id="UP000237105"/>
    </source>
</evidence>
<dbReference type="AlphaFoldDB" id="A0A2P5C8F1"/>
<evidence type="ECO:0000313" key="1">
    <source>
        <dbReference type="EMBL" id="PON57328.1"/>
    </source>
</evidence>